<sequence>LEKRWLNICSISPQRSTRVEETWQLWETFRYDCDRFSEWMIQVEREVGDSEIEVPNIKTAKASITKYED</sequence>
<dbReference type="Gene3D" id="1.20.58.60">
    <property type="match status" value="1"/>
</dbReference>
<dbReference type="EMBL" id="HACG01019714">
    <property type="protein sequence ID" value="CEK66579.1"/>
    <property type="molecule type" value="Transcribed_RNA"/>
</dbReference>
<protein>
    <submittedName>
        <fullName evidence="1">Uncharacterized protein</fullName>
    </submittedName>
</protein>
<accession>A0A0B6ZDB9</accession>
<feature type="non-terminal residue" evidence="1">
    <location>
        <position position="1"/>
    </location>
</feature>
<dbReference type="SUPFAM" id="SSF46966">
    <property type="entry name" value="Spectrin repeat"/>
    <property type="match status" value="1"/>
</dbReference>
<evidence type="ECO:0000313" key="1">
    <source>
        <dbReference type="EMBL" id="CEK66579.1"/>
    </source>
</evidence>
<name>A0A0B6ZDB9_9EUPU</name>
<proteinExistence type="predicted"/>
<dbReference type="AlphaFoldDB" id="A0A0B6ZDB9"/>
<reference evidence="1" key="1">
    <citation type="submission" date="2014-12" db="EMBL/GenBank/DDBJ databases">
        <title>Insight into the proteome of Arion vulgaris.</title>
        <authorList>
            <person name="Aradska J."/>
            <person name="Bulat T."/>
            <person name="Smidak R."/>
            <person name="Sarate P."/>
            <person name="Gangsoo J."/>
            <person name="Sialana F."/>
            <person name="Bilban M."/>
            <person name="Lubec G."/>
        </authorList>
    </citation>
    <scope>NUCLEOTIDE SEQUENCE</scope>
    <source>
        <tissue evidence="1">Skin</tissue>
    </source>
</reference>
<feature type="non-terminal residue" evidence="1">
    <location>
        <position position="69"/>
    </location>
</feature>
<organism evidence="1">
    <name type="scientific">Arion vulgaris</name>
    <dbReference type="NCBI Taxonomy" id="1028688"/>
    <lineage>
        <taxon>Eukaryota</taxon>
        <taxon>Metazoa</taxon>
        <taxon>Spiralia</taxon>
        <taxon>Lophotrochozoa</taxon>
        <taxon>Mollusca</taxon>
        <taxon>Gastropoda</taxon>
        <taxon>Heterobranchia</taxon>
        <taxon>Euthyneura</taxon>
        <taxon>Panpulmonata</taxon>
        <taxon>Eupulmonata</taxon>
        <taxon>Stylommatophora</taxon>
        <taxon>Helicina</taxon>
        <taxon>Arionoidea</taxon>
        <taxon>Arionidae</taxon>
        <taxon>Arion</taxon>
    </lineage>
</organism>
<gene>
    <name evidence="1" type="primary">ORF59370</name>
</gene>